<dbReference type="GO" id="GO:0016020">
    <property type="term" value="C:membrane"/>
    <property type="evidence" value="ECO:0007669"/>
    <property type="project" value="UniProtKB-SubCell"/>
</dbReference>
<feature type="transmembrane region" description="Helical" evidence="6">
    <location>
        <begin position="114"/>
        <end position="131"/>
    </location>
</feature>
<feature type="transmembrane region" description="Helical" evidence="6">
    <location>
        <begin position="143"/>
        <end position="162"/>
    </location>
</feature>
<keyword evidence="7" id="KW-0808">Transferase</keyword>
<evidence type="ECO:0000256" key="2">
    <source>
        <dbReference type="ARBA" id="ARBA00022475"/>
    </source>
</evidence>
<dbReference type="CDD" id="cd13961">
    <property type="entry name" value="PT_UbiA_DGGGPS"/>
    <property type="match status" value="1"/>
</dbReference>
<name>A0A5B7TNL2_9FLAO</name>
<keyword evidence="5 6" id="KW-0472">Membrane</keyword>
<dbReference type="Gene3D" id="1.20.120.1780">
    <property type="entry name" value="UbiA prenyltransferase"/>
    <property type="match status" value="1"/>
</dbReference>
<evidence type="ECO:0000256" key="4">
    <source>
        <dbReference type="ARBA" id="ARBA00022989"/>
    </source>
</evidence>
<dbReference type="KEGG" id="fbe:FF125_08515"/>
<reference evidence="7 8" key="1">
    <citation type="submission" date="2019-05" db="EMBL/GenBank/DDBJ databases">
        <title>Algicella ahnfeltiae gen. nov., sp. nov., a novel marine bacterium of the family Flavobacteriaceae isolated from a red alga.</title>
        <authorList>
            <person name="Nedashkovskaya O.I."/>
            <person name="Kukhlevskiy A.D."/>
            <person name="Kim S.-G."/>
            <person name="Zhukova N.V."/>
            <person name="Mikhailov V.V."/>
        </authorList>
    </citation>
    <scope>NUCLEOTIDE SEQUENCE [LARGE SCALE GENOMIC DNA]</scope>
    <source>
        <strain evidence="7 8">10Alg115</strain>
    </source>
</reference>
<dbReference type="Gene3D" id="1.10.357.140">
    <property type="entry name" value="UbiA prenyltransferase"/>
    <property type="match status" value="1"/>
</dbReference>
<dbReference type="Proteomes" id="UP000306229">
    <property type="component" value="Chromosome"/>
</dbReference>
<feature type="transmembrane region" description="Helical" evidence="6">
    <location>
        <begin position="174"/>
        <end position="193"/>
    </location>
</feature>
<evidence type="ECO:0000313" key="7">
    <source>
        <dbReference type="EMBL" id="QCX38469.1"/>
    </source>
</evidence>
<evidence type="ECO:0000256" key="1">
    <source>
        <dbReference type="ARBA" id="ARBA00004141"/>
    </source>
</evidence>
<dbReference type="PANTHER" id="PTHR42723:SF1">
    <property type="entry name" value="CHLOROPHYLL SYNTHASE, CHLOROPLASTIC"/>
    <property type="match status" value="1"/>
</dbReference>
<comment type="subcellular location">
    <subcellularLocation>
        <location evidence="1">Membrane</location>
        <topology evidence="1">Multi-pass membrane protein</topology>
    </subcellularLocation>
</comment>
<feature type="transmembrane region" description="Helical" evidence="6">
    <location>
        <begin position="225"/>
        <end position="243"/>
    </location>
</feature>
<protein>
    <submittedName>
        <fullName evidence="7">Prenyltransferase</fullName>
    </submittedName>
</protein>
<keyword evidence="4 6" id="KW-1133">Transmembrane helix</keyword>
<feature type="transmembrane region" description="Helical" evidence="6">
    <location>
        <begin position="12"/>
        <end position="30"/>
    </location>
</feature>
<keyword evidence="2" id="KW-1003">Cell membrane</keyword>
<dbReference type="EMBL" id="CP040749">
    <property type="protein sequence ID" value="QCX38469.1"/>
    <property type="molecule type" value="Genomic_DNA"/>
</dbReference>
<evidence type="ECO:0000313" key="8">
    <source>
        <dbReference type="Proteomes" id="UP000306229"/>
    </source>
</evidence>
<evidence type="ECO:0000256" key="3">
    <source>
        <dbReference type="ARBA" id="ARBA00022692"/>
    </source>
</evidence>
<proteinExistence type="predicted"/>
<dbReference type="PANTHER" id="PTHR42723">
    <property type="entry name" value="CHLOROPHYLL SYNTHASE"/>
    <property type="match status" value="1"/>
</dbReference>
<sequence>MTLSSFFQLVRWKNLVMIALIQILFKYVYFPSFSVDTALSNFTFAILVFTTLIIAAAGYIMNDIYDVEADKINKPTKVLVSRKISKKQANFLYNIFNSLGLLCGLYVAHTVDKLSFVAIFVITILLLKVYNSDLKKRPIIGNVIVSLLVSMSILIVGVFDIIPMVTEENDINQYYAFRVLIDYAVFAFIFMLLREMVKDAEDVNGDKYMNMKTLPIILGRKRANTVIFALSFFPLIIITFYSFNSFSNVPFVLAYMLIVVLMPLLYFMTKILYAKSKKDYIRASRLLKLIMLLGIFSIVILSLTIYYADR</sequence>
<dbReference type="Pfam" id="PF01040">
    <property type="entry name" value="UbiA"/>
    <property type="match status" value="1"/>
</dbReference>
<feature type="transmembrane region" description="Helical" evidence="6">
    <location>
        <begin position="91"/>
        <end position="108"/>
    </location>
</feature>
<feature type="transmembrane region" description="Helical" evidence="6">
    <location>
        <begin position="289"/>
        <end position="308"/>
    </location>
</feature>
<dbReference type="InterPro" id="IPR050475">
    <property type="entry name" value="Prenyltransferase_related"/>
</dbReference>
<feature type="transmembrane region" description="Helical" evidence="6">
    <location>
        <begin position="42"/>
        <end position="61"/>
    </location>
</feature>
<dbReference type="OrthoDB" id="9811562at2"/>
<dbReference type="AlphaFoldDB" id="A0A5B7TNL2"/>
<keyword evidence="3 6" id="KW-0812">Transmembrane</keyword>
<feature type="transmembrane region" description="Helical" evidence="6">
    <location>
        <begin position="249"/>
        <end position="268"/>
    </location>
</feature>
<keyword evidence="8" id="KW-1185">Reference proteome</keyword>
<dbReference type="InterPro" id="IPR000537">
    <property type="entry name" value="UbiA_prenyltransferase"/>
</dbReference>
<evidence type="ECO:0000256" key="5">
    <source>
        <dbReference type="ARBA" id="ARBA00023136"/>
    </source>
</evidence>
<accession>A0A5B7TNL2</accession>
<dbReference type="InterPro" id="IPR044878">
    <property type="entry name" value="UbiA_sf"/>
</dbReference>
<evidence type="ECO:0000256" key="6">
    <source>
        <dbReference type="SAM" id="Phobius"/>
    </source>
</evidence>
<gene>
    <name evidence="7" type="ORF">FF125_08515</name>
</gene>
<dbReference type="GO" id="GO:0016765">
    <property type="term" value="F:transferase activity, transferring alkyl or aryl (other than methyl) groups"/>
    <property type="evidence" value="ECO:0007669"/>
    <property type="project" value="InterPro"/>
</dbReference>
<dbReference type="RefSeq" id="WP_138949366.1">
    <property type="nucleotide sequence ID" value="NZ_CP040749.1"/>
</dbReference>
<organism evidence="7 8">
    <name type="scientific">Aureibaculum algae</name>
    <dbReference type="NCBI Taxonomy" id="2584122"/>
    <lineage>
        <taxon>Bacteria</taxon>
        <taxon>Pseudomonadati</taxon>
        <taxon>Bacteroidota</taxon>
        <taxon>Flavobacteriia</taxon>
        <taxon>Flavobacteriales</taxon>
        <taxon>Flavobacteriaceae</taxon>
        <taxon>Aureibaculum</taxon>
    </lineage>
</organism>
<dbReference type="NCBIfam" id="NF009512">
    <property type="entry name" value="PRK12872.1-1"/>
    <property type="match status" value="1"/>
</dbReference>